<keyword evidence="1" id="KW-0132">Cell division</keyword>
<comment type="caution">
    <text evidence="1">The sequence shown here is derived from an EMBL/GenBank/DDBJ whole genome shotgun (WGS) entry which is preliminary data.</text>
</comment>
<evidence type="ECO:0000313" key="1">
    <source>
        <dbReference type="EMBL" id="KGD69311.1"/>
    </source>
</evidence>
<dbReference type="Proteomes" id="UP000029554">
    <property type="component" value="Unassembled WGS sequence"/>
</dbReference>
<dbReference type="AlphaFoldDB" id="A0A095SX84"/>
<dbReference type="RefSeq" id="WP_035123388.1">
    <property type="nucleotide sequence ID" value="NZ_JRHH01000001.1"/>
</dbReference>
<protein>
    <submittedName>
        <fullName evidence="1">Cell division protein FtsQ</fullName>
    </submittedName>
</protein>
<organism evidence="1 2">
    <name type="scientific">Flavobacterium aquatile LMG 4008 = ATCC 11947</name>
    <dbReference type="NCBI Taxonomy" id="1453498"/>
    <lineage>
        <taxon>Bacteria</taxon>
        <taxon>Pseudomonadati</taxon>
        <taxon>Bacteroidota</taxon>
        <taxon>Flavobacteriia</taxon>
        <taxon>Flavobacteriales</taxon>
        <taxon>Flavobacteriaceae</taxon>
        <taxon>Flavobacterium</taxon>
    </lineage>
</organism>
<dbReference type="GO" id="GO:0051301">
    <property type="term" value="P:cell division"/>
    <property type="evidence" value="ECO:0007669"/>
    <property type="project" value="UniProtKB-KW"/>
</dbReference>
<reference evidence="1 2" key="1">
    <citation type="submission" date="2014-09" db="EMBL/GenBank/DDBJ databases">
        <title>Whole Genome Shotgun of Flavobacterium aquatile LMG 4008.</title>
        <authorList>
            <person name="Gale A.N."/>
            <person name="Pipes S.E."/>
            <person name="Newman J.D."/>
        </authorList>
    </citation>
    <scope>NUCLEOTIDE SEQUENCE [LARGE SCALE GENOMIC DNA]</scope>
    <source>
        <strain evidence="1 2">LMG 4008</strain>
    </source>
</reference>
<sequence length="240" mass="27884">MRFLKWHTIRLVLMFALVIFLYSFTSSRNSHRKLKKSEVIFVGQNNNFVKQESVNKLLIENSSDVKTIAKDELNLNKLENSINAHPMIQKSEVFVSVDGVLKAVVQQKTPVARVVDEQGSFYIDYEGNTMPLSDNYTARVPLISGENNVKNKKKLSEVLKMIYDDEFLKKNIIGIQVLSDESLLMSNRNFDYQIDFGRMLNEDQKFKNYKAFFQKAVLDSTLYKYKKISLRFTHQVVCTK</sequence>
<keyword evidence="1" id="KW-0131">Cell cycle</keyword>
<gene>
    <name evidence="1" type="ORF">LG45_00575</name>
</gene>
<evidence type="ECO:0000313" key="2">
    <source>
        <dbReference type="Proteomes" id="UP000029554"/>
    </source>
</evidence>
<accession>A0A095SX84</accession>
<keyword evidence="2" id="KW-1185">Reference proteome</keyword>
<dbReference type="STRING" id="1453498.LG45_00575"/>
<name>A0A095SX84_9FLAO</name>
<proteinExistence type="predicted"/>
<dbReference type="EMBL" id="JRHH01000001">
    <property type="protein sequence ID" value="KGD69311.1"/>
    <property type="molecule type" value="Genomic_DNA"/>
</dbReference>
<dbReference type="eggNOG" id="COG1589">
    <property type="taxonomic scope" value="Bacteria"/>
</dbReference>